<evidence type="ECO:0000313" key="7">
    <source>
        <dbReference type="Proteomes" id="UP000197025"/>
    </source>
</evidence>
<dbReference type="InterPro" id="IPR051010">
    <property type="entry name" value="BCAA_transport"/>
</dbReference>
<dbReference type="InterPro" id="IPR028081">
    <property type="entry name" value="Leu-bd"/>
</dbReference>
<evidence type="ECO:0000256" key="2">
    <source>
        <dbReference type="ARBA" id="ARBA00022729"/>
    </source>
</evidence>
<dbReference type="CDD" id="cd06338">
    <property type="entry name" value="PBP1_ABC_ligand_binding-like"/>
    <property type="match status" value="1"/>
</dbReference>
<dbReference type="PROSITE" id="PS51257">
    <property type="entry name" value="PROKAR_LIPOPROTEIN"/>
    <property type="match status" value="1"/>
</dbReference>
<proteinExistence type="inferred from homology"/>
<evidence type="ECO:0000256" key="1">
    <source>
        <dbReference type="ARBA" id="ARBA00010062"/>
    </source>
</evidence>
<dbReference type="OrthoDB" id="9783240at2"/>
<evidence type="ECO:0000313" key="6">
    <source>
        <dbReference type="EMBL" id="SNB66322.1"/>
    </source>
</evidence>
<dbReference type="Proteomes" id="UP000197025">
    <property type="component" value="Unassembled WGS sequence"/>
</dbReference>
<name>A0A212R2U0_9CHLR</name>
<accession>A0A212R2U0</accession>
<feature type="domain" description="Leucine-binding protein" evidence="5">
    <location>
        <begin position="58"/>
        <end position="418"/>
    </location>
</feature>
<comment type="similarity">
    <text evidence="1">Belongs to the leucine-binding protein family.</text>
</comment>
<reference evidence="7" key="1">
    <citation type="submission" date="2017-06" db="EMBL/GenBank/DDBJ databases">
        <authorList>
            <person name="Varghese N."/>
            <person name="Submissions S."/>
        </authorList>
    </citation>
    <scope>NUCLEOTIDE SEQUENCE [LARGE SCALE GENOMIC DNA]</scope>
    <source>
        <strain evidence="7">JAD2</strain>
    </source>
</reference>
<feature type="chain" id="PRO_5012239587" evidence="4">
    <location>
        <begin position="22"/>
        <end position="444"/>
    </location>
</feature>
<evidence type="ECO:0000259" key="5">
    <source>
        <dbReference type="Pfam" id="PF13458"/>
    </source>
</evidence>
<dbReference type="EMBL" id="FYEK01000028">
    <property type="protein sequence ID" value="SNB66322.1"/>
    <property type="molecule type" value="Genomic_DNA"/>
</dbReference>
<dbReference type="PANTHER" id="PTHR30483:SF37">
    <property type="entry name" value="ABC TRANSPORTER SUBSTRATE-BINDING PROTEIN"/>
    <property type="match status" value="1"/>
</dbReference>
<dbReference type="InParanoid" id="A0A212R2U0"/>
<dbReference type="RefSeq" id="WP_088571351.1">
    <property type="nucleotide sequence ID" value="NZ_FYEK01000028.1"/>
</dbReference>
<keyword evidence="7" id="KW-1185">Reference proteome</keyword>
<evidence type="ECO:0000256" key="3">
    <source>
        <dbReference type="SAM" id="MobiDB-lite"/>
    </source>
</evidence>
<gene>
    <name evidence="6" type="ORF">SAMN02746019_00000970</name>
</gene>
<dbReference type="AlphaFoldDB" id="A0A212R2U0"/>
<dbReference type="InterPro" id="IPR028082">
    <property type="entry name" value="Peripla_BP_I"/>
</dbReference>
<sequence length="444" mass="47752">MVRGLKWIGILIGLALLAACATPTPPAPTATPAGPAHPAAQPSPTPAASPTPAVKKIILGFTASQTGKLTKESKEQVQGLQLWLEDLQRAGGIRLPDGTVLQVELKFYDDESAKERVQQLYVRLINEDKADFLISPYSSGLADAAAVIAEQYGKIMITTGAASDSTYEKGYQHIFQIYTPASRYLTGAIDFLKKMDPNAKRIAIVYENEKFSTDVVNAAKPYAESQGFEVVLFEGYETGTTDFGPFINKIMAAKPDAIIGGGHFQDGSTLAKQLFEKKVPVKMIALLVAPAVPEFAQLGDAAVGVIGPSQWEPGAKYSPDSAKAAGLPWYGPTVDQFVSAYKAKYGYEPGYHAAGGYAAGLVLQKAIEDAGSTDTEKVKAALEKMDIMTFYGRIQFDTGKAHGKQIGHEMVYLQWQKDASGNLIRPIVWPEAAQAATPLYPLSR</sequence>
<feature type="region of interest" description="Disordered" evidence="3">
    <location>
        <begin position="25"/>
        <end position="50"/>
    </location>
</feature>
<organism evidence="6 7">
    <name type="scientific">Thermoflexus hugenholtzii JAD2</name>
    <dbReference type="NCBI Taxonomy" id="877466"/>
    <lineage>
        <taxon>Bacteria</taxon>
        <taxon>Bacillati</taxon>
        <taxon>Chloroflexota</taxon>
        <taxon>Thermoflexia</taxon>
        <taxon>Thermoflexales</taxon>
        <taxon>Thermoflexaceae</taxon>
        <taxon>Thermoflexus</taxon>
    </lineage>
</organism>
<evidence type="ECO:0000256" key="4">
    <source>
        <dbReference type="SAM" id="SignalP"/>
    </source>
</evidence>
<feature type="signal peptide" evidence="4">
    <location>
        <begin position="1"/>
        <end position="21"/>
    </location>
</feature>
<dbReference type="PANTHER" id="PTHR30483">
    <property type="entry name" value="LEUCINE-SPECIFIC-BINDING PROTEIN"/>
    <property type="match status" value="1"/>
</dbReference>
<dbReference type="Pfam" id="PF13458">
    <property type="entry name" value="Peripla_BP_6"/>
    <property type="match status" value="1"/>
</dbReference>
<dbReference type="Gene3D" id="3.40.50.2300">
    <property type="match status" value="2"/>
</dbReference>
<dbReference type="SUPFAM" id="SSF53822">
    <property type="entry name" value="Periplasmic binding protein-like I"/>
    <property type="match status" value="1"/>
</dbReference>
<feature type="compositionally biased region" description="Low complexity" evidence="3">
    <location>
        <begin position="30"/>
        <end position="40"/>
    </location>
</feature>
<keyword evidence="2 4" id="KW-0732">Signal</keyword>
<protein>
    <submittedName>
        <fullName evidence="6">Branched-chain amino acid transport system substrate-binding protein</fullName>
    </submittedName>
</protein>